<dbReference type="EMBL" id="KN833017">
    <property type="protein sequence ID" value="KIM78395.1"/>
    <property type="molecule type" value="Genomic_DNA"/>
</dbReference>
<organism evidence="1 2">
    <name type="scientific">Piloderma croceum (strain F 1598)</name>
    <dbReference type="NCBI Taxonomy" id="765440"/>
    <lineage>
        <taxon>Eukaryota</taxon>
        <taxon>Fungi</taxon>
        <taxon>Dikarya</taxon>
        <taxon>Basidiomycota</taxon>
        <taxon>Agaricomycotina</taxon>
        <taxon>Agaricomycetes</taxon>
        <taxon>Agaricomycetidae</taxon>
        <taxon>Atheliales</taxon>
        <taxon>Atheliaceae</taxon>
        <taxon>Piloderma</taxon>
    </lineage>
</organism>
<dbReference type="InParanoid" id="A0A0C3F0T9"/>
<reference evidence="2" key="2">
    <citation type="submission" date="2015-01" db="EMBL/GenBank/DDBJ databases">
        <title>Evolutionary Origins and Diversification of the Mycorrhizal Mutualists.</title>
        <authorList>
            <consortium name="DOE Joint Genome Institute"/>
            <consortium name="Mycorrhizal Genomics Consortium"/>
            <person name="Kohler A."/>
            <person name="Kuo A."/>
            <person name="Nagy L.G."/>
            <person name="Floudas D."/>
            <person name="Copeland A."/>
            <person name="Barry K.W."/>
            <person name="Cichocki N."/>
            <person name="Veneault-Fourrey C."/>
            <person name="LaButti K."/>
            <person name="Lindquist E.A."/>
            <person name="Lipzen A."/>
            <person name="Lundell T."/>
            <person name="Morin E."/>
            <person name="Murat C."/>
            <person name="Riley R."/>
            <person name="Ohm R."/>
            <person name="Sun H."/>
            <person name="Tunlid A."/>
            <person name="Henrissat B."/>
            <person name="Grigoriev I.V."/>
            <person name="Hibbett D.S."/>
            <person name="Martin F."/>
        </authorList>
    </citation>
    <scope>NUCLEOTIDE SEQUENCE [LARGE SCALE GENOMIC DNA]</scope>
    <source>
        <strain evidence="2">F 1598</strain>
    </source>
</reference>
<dbReference type="OrthoDB" id="3259294at2759"/>
<evidence type="ECO:0000313" key="1">
    <source>
        <dbReference type="EMBL" id="KIM78395.1"/>
    </source>
</evidence>
<name>A0A0C3F0T9_PILCF</name>
<evidence type="ECO:0000313" key="2">
    <source>
        <dbReference type="Proteomes" id="UP000054166"/>
    </source>
</evidence>
<proteinExistence type="predicted"/>
<keyword evidence="2" id="KW-1185">Reference proteome</keyword>
<dbReference type="HOGENOM" id="CLU_1886538_0_0_1"/>
<gene>
    <name evidence="1" type="ORF">PILCRDRAFT_11359</name>
</gene>
<sequence>MFNARQLEIMKYFNVRYECLDARDDYAAQMKKGENVGIFSNWDIYDSLNADILDHDSFEGDEFACDIDNVIQDNIGPKIAKRNRDMLHVEQTMQDAGWFDKSPNGPADVGDLTPVVPTQLQSGKDWTAIAVILNL</sequence>
<dbReference type="Proteomes" id="UP000054166">
    <property type="component" value="Unassembled WGS sequence"/>
</dbReference>
<accession>A0A0C3F0T9</accession>
<protein>
    <submittedName>
        <fullName evidence="1">Uncharacterized protein</fullName>
    </submittedName>
</protein>
<dbReference type="AlphaFoldDB" id="A0A0C3F0T9"/>
<reference evidence="1 2" key="1">
    <citation type="submission" date="2014-04" db="EMBL/GenBank/DDBJ databases">
        <authorList>
            <consortium name="DOE Joint Genome Institute"/>
            <person name="Kuo A."/>
            <person name="Tarkka M."/>
            <person name="Buscot F."/>
            <person name="Kohler A."/>
            <person name="Nagy L.G."/>
            <person name="Floudas D."/>
            <person name="Copeland A."/>
            <person name="Barry K.W."/>
            <person name="Cichocki N."/>
            <person name="Veneault-Fourrey C."/>
            <person name="LaButti K."/>
            <person name="Lindquist E.A."/>
            <person name="Lipzen A."/>
            <person name="Lundell T."/>
            <person name="Morin E."/>
            <person name="Murat C."/>
            <person name="Sun H."/>
            <person name="Tunlid A."/>
            <person name="Henrissat B."/>
            <person name="Grigoriev I.V."/>
            <person name="Hibbett D.S."/>
            <person name="Martin F."/>
            <person name="Nordberg H.P."/>
            <person name="Cantor M.N."/>
            <person name="Hua S.X."/>
        </authorList>
    </citation>
    <scope>NUCLEOTIDE SEQUENCE [LARGE SCALE GENOMIC DNA]</scope>
    <source>
        <strain evidence="1 2">F 1598</strain>
    </source>
</reference>